<comment type="caution">
    <text evidence="1">The sequence shown here is derived from an EMBL/GenBank/DDBJ whole genome shotgun (WGS) entry which is preliminary data.</text>
</comment>
<accession>A0A402B3C5</accession>
<reference evidence="2" key="1">
    <citation type="submission" date="2018-12" db="EMBL/GenBank/DDBJ databases">
        <title>Tengunoibacter tsumagoiensis gen. nov., sp. nov., Dictyobacter kobayashii sp. nov., D. alpinus sp. nov., and D. joshuensis sp. nov. and description of Dictyobacteraceae fam. nov. within the order Ktedonobacterales isolated from Tengu-no-mugimeshi.</title>
        <authorList>
            <person name="Wang C.M."/>
            <person name="Zheng Y."/>
            <person name="Sakai Y."/>
            <person name="Toyoda A."/>
            <person name="Minakuchi Y."/>
            <person name="Abe K."/>
            <person name="Yokota A."/>
            <person name="Yabe S."/>
        </authorList>
    </citation>
    <scope>NUCLEOTIDE SEQUENCE [LARGE SCALE GENOMIC DNA]</scope>
    <source>
        <strain evidence="2">Uno16</strain>
    </source>
</reference>
<dbReference type="OrthoDB" id="164802at2"/>
<organism evidence="1 2">
    <name type="scientific">Dictyobacter alpinus</name>
    <dbReference type="NCBI Taxonomy" id="2014873"/>
    <lineage>
        <taxon>Bacteria</taxon>
        <taxon>Bacillati</taxon>
        <taxon>Chloroflexota</taxon>
        <taxon>Ktedonobacteria</taxon>
        <taxon>Ktedonobacterales</taxon>
        <taxon>Dictyobacteraceae</taxon>
        <taxon>Dictyobacter</taxon>
    </lineage>
</organism>
<protein>
    <submittedName>
        <fullName evidence="1">Uncharacterized protein</fullName>
    </submittedName>
</protein>
<gene>
    <name evidence="1" type="ORF">KDA_13360</name>
</gene>
<keyword evidence="2" id="KW-1185">Reference proteome</keyword>
<name>A0A402B3C5_9CHLR</name>
<proteinExistence type="predicted"/>
<evidence type="ECO:0000313" key="1">
    <source>
        <dbReference type="EMBL" id="GCE25852.1"/>
    </source>
</evidence>
<dbReference type="AlphaFoldDB" id="A0A402B3C5"/>
<dbReference type="RefSeq" id="WP_126626391.1">
    <property type="nucleotide sequence ID" value="NZ_BIFT01000001.1"/>
</dbReference>
<dbReference type="EMBL" id="BIFT01000001">
    <property type="protein sequence ID" value="GCE25852.1"/>
    <property type="molecule type" value="Genomic_DNA"/>
</dbReference>
<sequence>MEDKPIMGEWEAFEDIKTWINSSPHPYLRGHLFHGVLQFPSPYLLAHPAKLNEILRSNAIDLATFKPEAFPLITDFKVKVTVDVGDFSHPEPDLRFRAAFLSDSLGALAGVEGGWPESYYSEPLLRDHFCIPWGNFAQPYYEFDQGFALLIAEDDGFVYILEGDDDKIGTVGYEVWFKVESERYFSQWLQAIQLCHEQLCE</sequence>
<evidence type="ECO:0000313" key="2">
    <source>
        <dbReference type="Proteomes" id="UP000287171"/>
    </source>
</evidence>
<dbReference type="Proteomes" id="UP000287171">
    <property type="component" value="Unassembled WGS sequence"/>
</dbReference>